<name>A0A239BQ57_9SPHN</name>
<keyword evidence="10" id="KW-1185">Reference proteome</keyword>
<feature type="signal peptide" evidence="7">
    <location>
        <begin position="1"/>
        <end position="20"/>
    </location>
</feature>
<dbReference type="Gene3D" id="3.40.630.10">
    <property type="entry name" value="Zn peptidases"/>
    <property type="match status" value="1"/>
</dbReference>
<keyword evidence="5" id="KW-0378">Hydrolase</keyword>
<accession>A0A239BQ57</accession>
<dbReference type="Proteomes" id="UP000198281">
    <property type="component" value="Unassembled WGS sequence"/>
</dbReference>
<dbReference type="InterPro" id="IPR046450">
    <property type="entry name" value="PA_dom_sf"/>
</dbReference>
<dbReference type="CDD" id="cd05660">
    <property type="entry name" value="M28_like_PA"/>
    <property type="match status" value="1"/>
</dbReference>
<feature type="chain" id="PRO_5012421357" evidence="7">
    <location>
        <begin position="21"/>
        <end position="547"/>
    </location>
</feature>
<keyword evidence="4 7" id="KW-0732">Signal</keyword>
<dbReference type="Pfam" id="PF04389">
    <property type="entry name" value="Peptidase_M28"/>
    <property type="match status" value="1"/>
</dbReference>
<organism evidence="9 10">
    <name type="scientific">Edaphosphingomonas laterariae</name>
    <dbReference type="NCBI Taxonomy" id="861865"/>
    <lineage>
        <taxon>Bacteria</taxon>
        <taxon>Pseudomonadati</taxon>
        <taxon>Pseudomonadota</taxon>
        <taxon>Alphaproteobacteria</taxon>
        <taxon>Sphingomonadales</taxon>
        <taxon>Rhizorhabdaceae</taxon>
        <taxon>Edaphosphingomonas</taxon>
    </lineage>
</organism>
<dbReference type="SUPFAM" id="SSF53187">
    <property type="entry name" value="Zn-dependent exopeptidases"/>
    <property type="match status" value="1"/>
</dbReference>
<keyword evidence="3" id="KW-0479">Metal-binding</keyword>
<dbReference type="GO" id="GO:0008235">
    <property type="term" value="F:metalloexopeptidase activity"/>
    <property type="evidence" value="ECO:0007669"/>
    <property type="project" value="InterPro"/>
</dbReference>
<dbReference type="PANTHER" id="PTHR12147:SF56">
    <property type="entry name" value="AMINOPEPTIDASE YDR415C-RELATED"/>
    <property type="match status" value="1"/>
</dbReference>
<evidence type="ECO:0000259" key="8">
    <source>
        <dbReference type="Pfam" id="PF04389"/>
    </source>
</evidence>
<dbReference type="EMBL" id="FZOS01000001">
    <property type="protein sequence ID" value="SNS09528.1"/>
    <property type="molecule type" value="Genomic_DNA"/>
</dbReference>
<evidence type="ECO:0000256" key="5">
    <source>
        <dbReference type="ARBA" id="ARBA00022801"/>
    </source>
</evidence>
<protein>
    <submittedName>
        <fullName evidence="9">Zn-dependent amino- or carboxypeptidase, M28 family</fullName>
    </submittedName>
</protein>
<sequence length="547" mass="58887">MRFTFAASLLALATASVAPAAQPAAPAIDVATLKDITKTLSDDSFQGRAPATPAEDKTVAFIANRFAKAGLKPGNNGQWYQDVPLVELTPTPGFPIRITGGKGPIDLAYKADQISWSYQVQPRIAVENSDIVFVGYGINAPERGWNDYAGLDVKGKTVLILVNDPDWKTQTLDGPFGGRAMTYYGRWDYKYAEAARQGAAAAIIIHDTEPAAYGFNVVVSSNVGSQLGFDEPGNHMDQSKAVGWVTNDGARRIFASAGQDFDKLIAAAGQKGFKAVPFTGLKASLAFDQGIRRQKSKNVVGVIPGKSRPNEYVLYSGHWDHLGICEPVAGDNICNGAVDNASGIAALTALAEAYRTAGQPERSVIFLAVTAEESGLLGSEYYAANPIYPLADTVGGVNIDSLNVIGKAKDVVVVGPGKSELEDYLKRAASAEGRVLVPEPTPEKGFYYRSDHFSFARLGVPMIYFESGDDLVEGGTARGAALSEDYIANRYHGPKDEYDPNWDWSGAVSDLKLFYAIGRELADSDKWPNWYPDAEFRAIRDKSRAGK</sequence>
<dbReference type="GO" id="GO:0046872">
    <property type="term" value="F:metal ion binding"/>
    <property type="evidence" value="ECO:0007669"/>
    <property type="project" value="UniProtKB-KW"/>
</dbReference>
<evidence type="ECO:0000256" key="3">
    <source>
        <dbReference type="ARBA" id="ARBA00022723"/>
    </source>
</evidence>
<dbReference type="AlphaFoldDB" id="A0A239BQ57"/>
<evidence type="ECO:0000256" key="7">
    <source>
        <dbReference type="SAM" id="SignalP"/>
    </source>
</evidence>
<evidence type="ECO:0000256" key="6">
    <source>
        <dbReference type="ARBA" id="ARBA00022833"/>
    </source>
</evidence>
<evidence type="ECO:0000256" key="1">
    <source>
        <dbReference type="ARBA" id="ARBA00022438"/>
    </source>
</evidence>
<gene>
    <name evidence="9" type="ORF">SAMN06295912_101310</name>
</gene>
<keyword evidence="1" id="KW-0031">Aminopeptidase</keyword>
<dbReference type="SUPFAM" id="SSF52025">
    <property type="entry name" value="PA domain"/>
    <property type="match status" value="1"/>
</dbReference>
<keyword evidence="6" id="KW-0862">Zinc</keyword>
<proteinExistence type="predicted"/>
<dbReference type="RefSeq" id="WP_089217823.1">
    <property type="nucleotide sequence ID" value="NZ_FZOS01000001.1"/>
</dbReference>
<evidence type="ECO:0000256" key="2">
    <source>
        <dbReference type="ARBA" id="ARBA00022670"/>
    </source>
</evidence>
<dbReference type="InterPro" id="IPR045175">
    <property type="entry name" value="M28_fam"/>
</dbReference>
<reference evidence="10" key="1">
    <citation type="submission" date="2017-06" db="EMBL/GenBank/DDBJ databases">
        <authorList>
            <person name="Varghese N."/>
            <person name="Submissions S."/>
        </authorList>
    </citation>
    <scope>NUCLEOTIDE SEQUENCE [LARGE SCALE GENOMIC DNA]</scope>
    <source>
        <strain evidence="10">LNB2</strain>
    </source>
</reference>
<dbReference type="PANTHER" id="PTHR12147">
    <property type="entry name" value="METALLOPEPTIDASE M28 FAMILY MEMBER"/>
    <property type="match status" value="1"/>
</dbReference>
<dbReference type="GO" id="GO:0006508">
    <property type="term" value="P:proteolysis"/>
    <property type="evidence" value="ECO:0007669"/>
    <property type="project" value="UniProtKB-KW"/>
</dbReference>
<dbReference type="GO" id="GO:0004177">
    <property type="term" value="F:aminopeptidase activity"/>
    <property type="evidence" value="ECO:0007669"/>
    <property type="project" value="UniProtKB-KW"/>
</dbReference>
<keyword evidence="9" id="KW-0121">Carboxypeptidase</keyword>
<evidence type="ECO:0000313" key="9">
    <source>
        <dbReference type="EMBL" id="SNS09528.1"/>
    </source>
</evidence>
<keyword evidence="2" id="KW-0645">Protease</keyword>
<dbReference type="GO" id="GO:0004180">
    <property type="term" value="F:carboxypeptidase activity"/>
    <property type="evidence" value="ECO:0007669"/>
    <property type="project" value="UniProtKB-KW"/>
</dbReference>
<dbReference type="Gene3D" id="3.50.30.30">
    <property type="match status" value="1"/>
</dbReference>
<dbReference type="OrthoDB" id="9778250at2"/>
<dbReference type="FunFam" id="3.40.630.10:FF:000088">
    <property type="entry name" value="Peptidase M20"/>
    <property type="match status" value="1"/>
</dbReference>
<evidence type="ECO:0000313" key="10">
    <source>
        <dbReference type="Proteomes" id="UP000198281"/>
    </source>
</evidence>
<dbReference type="InterPro" id="IPR007484">
    <property type="entry name" value="Peptidase_M28"/>
</dbReference>
<evidence type="ECO:0000256" key="4">
    <source>
        <dbReference type="ARBA" id="ARBA00022729"/>
    </source>
</evidence>
<feature type="domain" description="Peptidase M28" evidence="8">
    <location>
        <begin position="298"/>
        <end position="511"/>
    </location>
</feature>